<accession>A0AC59ZFF1</accession>
<name>A0AC59ZFF1_RANTA</name>
<sequence>MRRSQMLAPWGPSSISSPRASLGRTQDSMRPRRLVSATVPHDPLQGPDHRQPACLLRLLGAVTVSQTSLVFDDLDNFEEG</sequence>
<dbReference type="EMBL" id="OX596112">
    <property type="protein sequence ID" value="CAN0405294.1"/>
    <property type="molecule type" value="Genomic_DNA"/>
</dbReference>
<evidence type="ECO:0000313" key="1">
    <source>
        <dbReference type="EMBL" id="CAN0405294.1"/>
    </source>
</evidence>
<reference evidence="1" key="1">
    <citation type="submission" date="2023-05" db="EMBL/GenBank/DDBJ databases">
        <authorList>
            <consortium name="ELIXIR-Norway"/>
        </authorList>
    </citation>
    <scope>NUCLEOTIDE SEQUENCE</scope>
</reference>
<evidence type="ECO:0000313" key="2">
    <source>
        <dbReference type="Proteomes" id="UP001162501"/>
    </source>
</evidence>
<protein>
    <submittedName>
        <fullName evidence="1">Uncharacterized protein</fullName>
    </submittedName>
</protein>
<reference evidence="1" key="2">
    <citation type="submission" date="2025-03" db="EMBL/GenBank/DDBJ databases">
        <authorList>
            <consortium name="ELIXIR-Norway"/>
            <consortium name="Elixir Norway"/>
        </authorList>
    </citation>
    <scope>NUCLEOTIDE SEQUENCE</scope>
</reference>
<gene>
    <name evidence="1" type="ORF">MRATA1EN22A_LOCUS17848</name>
</gene>
<proteinExistence type="predicted"/>
<organism evidence="1 2">
    <name type="scientific">Rangifer tarandus platyrhynchus</name>
    <name type="common">Svalbard reindeer</name>
    <dbReference type="NCBI Taxonomy" id="3082113"/>
    <lineage>
        <taxon>Eukaryota</taxon>
        <taxon>Metazoa</taxon>
        <taxon>Chordata</taxon>
        <taxon>Craniata</taxon>
        <taxon>Vertebrata</taxon>
        <taxon>Euteleostomi</taxon>
        <taxon>Mammalia</taxon>
        <taxon>Eutheria</taxon>
        <taxon>Laurasiatheria</taxon>
        <taxon>Artiodactyla</taxon>
        <taxon>Ruminantia</taxon>
        <taxon>Pecora</taxon>
        <taxon>Cervidae</taxon>
        <taxon>Odocoileinae</taxon>
        <taxon>Rangifer</taxon>
    </lineage>
</organism>
<dbReference type="Proteomes" id="UP001162501">
    <property type="component" value="Chromosome 28"/>
</dbReference>